<evidence type="ECO:0000259" key="6">
    <source>
        <dbReference type="PROSITE" id="PS50089"/>
    </source>
</evidence>
<dbReference type="SUPFAM" id="SSF49599">
    <property type="entry name" value="TRAF domain-like"/>
    <property type="match status" value="1"/>
</dbReference>
<dbReference type="Proteomes" id="UP001642540">
    <property type="component" value="Unassembled WGS sequence"/>
</dbReference>
<keyword evidence="2 4" id="KW-0863">Zinc-finger</keyword>
<dbReference type="PANTHER" id="PTHR45877">
    <property type="entry name" value="E3 UBIQUITIN-PROTEIN LIGASE SIAH2"/>
    <property type="match status" value="1"/>
</dbReference>
<proteinExistence type="predicted"/>
<dbReference type="InterPro" id="IPR049548">
    <property type="entry name" value="Sina-like_RING"/>
</dbReference>
<dbReference type="PROSITE" id="PS50089">
    <property type="entry name" value="ZF_RING_2"/>
    <property type="match status" value="1"/>
</dbReference>
<feature type="region of interest" description="Disordered" evidence="5">
    <location>
        <begin position="346"/>
        <end position="370"/>
    </location>
</feature>
<feature type="domain" description="RING-type" evidence="6">
    <location>
        <begin position="11"/>
        <end position="46"/>
    </location>
</feature>
<evidence type="ECO:0000256" key="1">
    <source>
        <dbReference type="ARBA" id="ARBA00022723"/>
    </source>
</evidence>
<dbReference type="EMBL" id="CAXLJM020000050">
    <property type="protein sequence ID" value="CAL8114753.1"/>
    <property type="molecule type" value="Genomic_DNA"/>
</dbReference>
<comment type="caution">
    <text evidence="7">The sequence shown here is derived from an EMBL/GenBank/DDBJ whole genome shotgun (WGS) entry which is preliminary data.</text>
</comment>
<dbReference type="Pfam" id="PF21362">
    <property type="entry name" value="Sina_RING"/>
    <property type="match status" value="1"/>
</dbReference>
<keyword evidence="3" id="KW-0862">Zinc</keyword>
<evidence type="ECO:0000256" key="3">
    <source>
        <dbReference type="ARBA" id="ARBA00022833"/>
    </source>
</evidence>
<keyword evidence="1" id="KW-0479">Metal-binding</keyword>
<evidence type="ECO:0000256" key="4">
    <source>
        <dbReference type="PROSITE-ProRule" id="PRU00175"/>
    </source>
</evidence>
<dbReference type="InterPro" id="IPR013083">
    <property type="entry name" value="Znf_RING/FYVE/PHD"/>
</dbReference>
<dbReference type="PANTHER" id="PTHR45877:SF2">
    <property type="entry name" value="E3 UBIQUITIN-PROTEIN LIGASE SINA-RELATED"/>
    <property type="match status" value="1"/>
</dbReference>
<sequence>MDEELRDYLNCPVCYGVPENEVFQCPDGHTVCGPCRRNLVACPQCRVHYGVRKIRNRALEEILNRQEFECQFKELGCTAKFSRKEINNHIHHCQYNVDSARICKYVGFPDCTFVPGFSRTETIAHLIEHGVLIRNGPLMNICIANFSFYLRGGTDTNGNPDAKQLTPILLNFEGNGTGPLFLLLSKLTTNGFMAWTCIQVWKNDEIRAERCSFFIVLKFKNIRRNLDGIGETTKLEYVLRPIVDVQKAEPFLKTYPLQIPTALIYEKFWDRERNCIKVDICVARSRELPEVSVGAVNNLEETWILCPHGGRPTVGLQEARIRNPELAEHLRITSLLLTSEEAFPALPSPLGSNNNSNPRVNRNTFSNNRE</sequence>
<evidence type="ECO:0000256" key="2">
    <source>
        <dbReference type="ARBA" id="ARBA00022771"/>
    </source>
</evidence>
<reference evidence="7 8" key="1">
    <citation type="submission" date="2024-08" db="EMBL/GenBank/DDBJ databases">
        <authorList>
            <person name="Cucini C."/>
            <person name="Frati F."/>
        </authorList>
    </citation>
    <scope>NUCLEOTIDE SEQUENCE [LARGE SCALE GENOMIC DNA]</scope>
</reference>
<dbReference type="Gene3D" id="3.30.40.10">
    <property type="entry name" value="Zinc/RING finger domain, C3HC4 (zinc finger)"/>
    <property type="match status" value="2"/>
</dbReference>
<evidence type="ECO:0000313" key="8">
    <source>
        <dbReference type="Proteomes" id="UP001642540"/>
    </source>
</evidence>
<evidence type="ECO:0000313" key="7">
    <source>
        <dbReference type="EMBL" id="CAL8114753.1"/>
    </source>
</evidence>
<feature type="compositionally biased region" description="Low complexity" evidence="5">
    <location>
        <begin position="346"/>
        <end position="363"/>
    </location>
</feature>
<dbReference type="InterPro" id="IPR004162">
    <property type="entry name" value="SINA-like_animal"/>
</dbReference>
<dbReference type="InterPro" id="IPR001841">
    <property type="entry name" value="Znf_RING"/>
</dbReference>
<organism evidence="7 8">
    <name type="scientific">Orchesella dallaii</name>
    <dbReference type="NCBI Taxonomy" id="48710"/>
    <lineage>
        <taxon>Eukaryota</taxon>
        <taxon>Metazoa</taxon>
        <taxon>Ecdysozoa</taxon>
        <taxon>Arthropoda</taxon>
        <taxon>Hexapoda</taxon>
        <taxon>Collembola</taxon>
        <taxon>Entomobryomorpha</taxon>
        <taxon>Entomobryoidea</taxon>
        <taxon>Orchesellidae</taxon>
        <taxon>Orchesellinae</taxon>
        <taxon>Orchesella</taxon>
    </lineage>
</organism>
<evidence type="ECO:0000256" key="5">
    <source>
        <dbReference type="SAM" id="MobiDB-lite"/>
    </source>
</evidence>
<gene>
    <name evidence="7" type="ORF">ODALV1_LOCUS16600</name>
</gene>
<protein>
    <recommendedName>
        <fullName evidence="6">RING-type domain-containing protein</fullName>
    </recommendedName>
</protein>
<name>A0ABP1R2S9_9HEXA</name>
<keyword evidence="8" id="KW-1185">Reference proteome</keyword>
<accession>A0ABP1R2S9</accession>
<dbReference type="SUPFAM" id="SSF57850">
    <property type="entry name" value="RING/U-box"/>
    <property type="match status" value="1"/>
</dbReference>